<proteinExistence type="predicted"/>
<sequence length="70" mass="7761">MEHMKATLMFGAGDVRVETVRAYLEDSIQQVLRGDLDPGRVFDRTVSIDDVPAAYAAMDAREALKVMVAF</sequence>
<dbReference type="Proteomes" id="UP000078437">
    <property type="component" value="Chromosome"/>
</dbReference>
<evidence type="ECO:0000313" key="1">
    <source>
        <dbReference type="EMBL" id="ANJ27944.1"/>
    </source>
</evidence>
<dbReference type="RefSeq" id="WP_067879108.1">
    <property type="nucleotide sequence ID" value="NZ_CP013979.1"/>
</dbReference>
<name>A0A191WID9_9MICO</name>
<dbReference type="KEGG" id="agy:ATC03_15710"/>
<accession>A0A191WID9</accession>
<dbReference type="EMBL" id="CP013979">
    <property type="protein sequence ID" value="ANJ27944.1"/>
    <property type="molecule type" value="Genomic_DNA"/>
</dbReference>
<gene>
    <name evidence="1" type="ORF">ATC03_15710</name>
</gene>
<dbReference type="STRING" id="453304.ATC03_15710"/>
<reference evidence="2" key="2">
    <citation type="submission" date="2016-01" db="EMBL/GenBank/DDBJ databases">
        <title>Complete genome sequence of Agromyces aureus AR33T and comparison with related organisms.</title>
        <authorList>
            <person name="Corretto E."/>
            <person name="Antonielli L."/>
            <person name="Sessitsch A."/>
            <person name="Brader G."/>
        </authorList>
    </citation>
    <scope>NUCLEOTIDE SEQUENCE [LARGE SCALE GENOMIC DNA]</scope>
    <source>
        <strain evidence="2">AR33</strain>
    </source>
</reference>
<protein>
    <recommendedName>
        <fullName evidence="3">Alcohol dehydrogenase-like C-terminal domain-containing protein</fullName>
    </recommendedName>
</protein>
<reference evidence="1 2" key="1">
    <citation type="journal article" date="2016" name="Int. J. Syst. Evol. Microbiol.">
        <title>Agromyces aureus sp. nov., isolated from the rhizosphere of Salix caprea L. grown in a heavy-metal-contaminated soil.</title>
        <authorList>
            <person name="Corretto E."/>
            <person name="Antonielli L."/>
            <person name="Sessitsch A."/>
            <person name="Compant S."/>
            <person name="Gorfer M."/>
            <person name="Kuffner M."/>
            <person name="Brader G."/>
        </authorList>
    </citation>
    <scope>NUCLEOTIDE SEQUENCE [LARGE SCALE GENOMIC DNA]</scope>
    <source>
        <strain evidence="1 2">AR33</strain>
    </source>
</reference>
<keyword evidence="2" id="KW-1185">Reference proteome</keyword>
<evidence type="ECO:0008006" key="3">
    <source>
        <dbReference type="Google" id="ProtNLM"/>
    </source>
</evidence>
<dbReference type="AlphaFoldDB" id="A0A191WID9"/>
<evidence type="ECO:0000313" key="2">
    <source>
        <dbReference type="Proteomes" id="UP000078437"/>
    </source>
</evidence>
<organism evidence="1 2">
    <name type="scientific">Agromyces aureus</name>
    <dbReference type="NCBI Taxonomy" id="453304"/>
    <lineage>
        <taxon>Bacteria</taxon>
        <taxon>Bacillati</taxon>
        <taxon>Actinomycetota</taxon>
        <taxon>Actinomycetes</taxon>
        <taxon>Micrococcales</taxon>
        <taxon>Microbacteriaceae</taxon>
        <taxon>Agromyces</taxon>
    </lineage>
</organism>